<name>A0A0A0HVN9_CLONO</name>
<gene>
    <name evidence="2" type="ORF">Z968_12550</name>
</gene>
<sequence>MKYKKEIFNVSKNESINILKILLLSVFIGFLFYKFAFNYGGISVFIFVGTLTLGFLLVNGVKNKKYTGIFLMVISILLSLSYAIYSNGLLRFLNKILIPIALLSSFLLITYNNIEFRYKPFKRILIKRLFI</sequence>
<feature type="transmembrane region" description="Helical" evidence="1">
    <location>
        <begin position="96"/>
        <end position="114"/>
    </location>
</feature>
<organism evidence="2 3">
    <name type="scientific">Clostridium novyi A str. 4552</name>
    <dbReference type="NCBI Taxonomy" id="1444289"/>
    <lineage>
        <taxon>Bacteria</taxon>
        <taxon>Bacillati</taxon>
        <taxon>Bacillota</taxon>
        <taxon>Clostridia</taxon>
        <taxon>Eubacteriales</taxon>
        <taxon>Clostridiaceae</taxon>
        <taxon>Clostridium</taxon>
    </lineage>
</organism>
<accession>A0A0A0HVN9</accession>
<protein>
    <submittedName>
        <fullName evidence="2">Membrane protein</fullName>
    </submittedName>
</protein>
<keyword evidence="1" id="KW-0812">Transmembrane</keyword>
<evidence type="ECO:0000313" key="3">
    <source>
        <dbReference type="Proteomes" id="UP000030012"/>
    </source>
</evidence>
<proteinExistence type="predicted"/>
<feature type="transmembrane region" description="Helical" evidence="1">
    <location>
        <begin position="39"/>
        <end position="59"/>
    </location>
</feature>
<evidence type="ECO:0000256" key="1">
    <source>
        <dbReference type="SAM" id="Phobius"/>
    </source>
</evidence>
<dbReference type="AlphaFoldDB" id="A0A0A0HVN9"/>
<keyword evidence="1" id="KW-1133">Transmembrane helix</keyword>
<feature type="transmembrane region" description="Helical" evidence="1">
    <location>
        <begin position="16"/>
        <end position="33"/>
    </location>
</feature>
<dbReference type="EMBL" id="JENJ01000107">
    <property type="protein sequence ID" value="KGM93209.1"/>
    <property type="molecule type" value="Genomic_DNA"/>
</dbReference>
<evidence type="ECO:0000313" key="2">
    <source>
        <dbReference type="EMBL" id="KGM93209.1"/>
    </source>
</evidence>
<feature type="non-terminal residue" evidence="2">
    <location>
        <position position="131"/>
    </location>
</feature>
<reference evidence="2 3" key="1">
    <citation type="submission" date="2014-01" db="EMBL/GenBank/DDBJ databases">
        <title>Plasmidome dynamics in the species complex Clostridium novyi sensu lato converts strains of independent lineages into distinctly different pathogens.</title>
        <authorList>
            <person name="Skarin H."/>
            <person name="Segerman B."/>
        </authorList>
    </citation>
    <scope>NUCLEOTIDE SEQUENCE [LARGE SCALE GENOMIC DNA]</scope>
    <source>
        <strain evidence="2 3">4552</strain>
    </source>
</reference>
<feature type="transmembrane region" description="Helical" evidence="1">
    <location>
        <begin position="66"/>
        <end position="84"/>
    </location>
</feature>
<keyword evidence="1" id="KW-0472">Membrane</keyword>
<dbReference type="Proteomes" id="UP000030012">
    <property type="component" value="Unassembled WGS sequence"/>
</dbReference>
<comment type="caution">
    <text evidence="2">The sequence shown here is derived from an EMBL/GenBank/DDBJ whole genome shotgun (WGS) entry which is preliminary data.</text>
</comment>